<feature type="region of interest" description="Disordered" evidence="5">
    <location>
        <begin position="318"/>
        <end position="434"/>
    </location>
</feature>
<dbReference type="Proteomes" id="UP001527925">
    <property type="component" value="Unassembled WGS sequence"/>
</dbReference>
<evidence type="ECO:0000256" key="4">
    <source>
        <dbReference type="RuleBase" id="RU000304"/>
    </source>
</evidence>
<evidence type="ECO:0000313" key="7">
    <source>
        <dbReference type="EMBL" id="KAL2914707.1"/>
    </source>
</evidence>
<evidence type="ECO:0000256" key="1">
    <source>
        <dbReference type="ARBA" id="ARBA00022741"/>
    </source>
</evidence>
<evidence type="ECO:0000256" key="3">
    <source>
        <dbReference type="PROSITE-ProRule" id="PRU10141"/>
    </source>
</evidence>
<evidence type="ECO:0000256" key="5">
    <source>
        <dbReference type="SAM" id="MobiDB-lite"/>
    </source>
</evidence>
<keyword evidence="4" id="KW-0808">Transferase</keyword>
<dbReference type="SUPFAM" id="SSF56112">
    <property type="entry name" value="Protein kinase-like (PK-like)"/>
    <property type="match status" value="1"/>
</dbReference>
<dbReference type="Pfam" id="PF00069">
    <property type="entry name" value="Pkinase"/>
    <property type="match status" value="1"/>
</dbReference>
<dbReference type="Gene3D" id="3.30.200.20">
    <property type="entry name" value="Phosphorylase Kinase, domain 1"/>
    <property type="match status" value="1"/>
</dbReference>
<dbReference type="InterPro" id="IPR000719">
    <property type="entry name" value="Prot_kinase_dom"/>
</dbReference>
<protein>
    <recommendedName>
        <fullName evidence="6">Protein kinase domain-containing protein</fullName>
    </recommendedName>
</protein>
<sequence>MNQFLEKYDLQHTIGTGAFSEVKLAVERATGQKFAIKIIDKLKCKGKESMIETEVNILKRVRHPNIIQLYEMYEFSGKIYLVMELVTGGELFDEIVGRGKYTERDASKIVQRILCAIEYLHSMAIVHRDLKPENLLLSDKTRNAKIMISDFGLSKFFNDDEVMKTACGTPGYVAPEVLRRQGYRNEVDLWSLGVITYILLCGYPPFFDPNNVELFRKIMAGKYEFDSPWWDNVSEKGKMLAQPRILLHLTKDFVRKLLVLDPNERYTAAAALRHPFIVDYNNGPMDPMWQQDPVIVTAAQAGVQSLVLPAPSSASTAAGASAAHQVQPMHCDPPANQPQAQAQHHRKVPSGAPSIPAPVHHRAEQPAPMPSSASVASRNQSQRVPEPRPLAAKSPLDDSGTVTSNEGIAPCGSMGHGHAAGGHHSKEGRNGSYFSSKVHRITSWFRTGVAIQPSSKSSHRNEKHG</sequence>
<keyword evidence="2 3" id="KW-0067">ATP-binding</keyword>
<comment type="caution">
    <text evidence="7">The sequence shown here is derived from an EMBL/GenBank/DDBJ whole genome shotgun (WGS) entry which is preliminary data.</text>
</comment>
<dbReference type="CDD" id="cd05117">
    <property type="entry name" value="STKc_CAMK"/>
    <property type="match status" value="1"/>
</dbReference>
<keyword evidence="8" id="KW-1185">Reference proteome</keyword>
<dbReference type="PROSITE" id="PS00108">
    <property type="entry name" value="PROTEIN_KINASE_ST"/>
    <property type="match status" value="1"/>
</dbReference>
<keyword evidence="1 3" id="KW-0547">Nucleotide-binding</keyword>
<accession>A0ABR4N583</accession>
<keyword evidence="4" id="KW-0418">Kinase</keyword>
<evidence type="ECO:0000259" key="6">
    <source>
        <dbReference type="PROSITE" id="PS50011"/>
    </source>
</evidence>
<dbReference type="EMBL" id="JADGIZ020000031">
    <property type="protein sequence ID" value="KAL2914707.1"/>
    <property type="molecule type" value="Genomic_DNA"/>
</dbReference>
<proteinExistence type="inferred from homology"/>
<reference evidence="7 8" key="1">
    <citation type="submission" date="2023-09" db="EMBL/GenBank/DDBJ databases">
        <title>Pangenome analysis of Batrachochytrium dendrobatidis and related Chytrids.</title>
        <authorList>
            <person name="Yacoub M.N."/>
            <person name="Stajich J.E."/>
            <person name="James T.Y."/>
        </authorList>
    </citation>
    <scope>NUCLEOTIDE SEQUENCE [LARGE SCALE GENOMIC DNA]</scope>
    <source>
        <strain evidence="7 8">JEL0888</strain>
    </source>
</reference>
<dbReference type="InterPro" id="IPR017441">
    <property type="entry name" value="Protein_kinase_ATP_BS"/>
</dbReference>
<comment type="similarity">
    <text evidence="4">Belongs to the protein kinase superfamily.</text>
</comment>
<feature type="binding site" evidence="3">
    <location>
        <position position="37"/>
    </location>
    <ligand>
        <name>ATP</name>
        <dbReference type="ChEBI" id="CHEBI:30616"/>
    </ligand>
</feature>
<dbReference type="PANTHER" id="PTHR24347">
    <property type="entry name" value="SERINE/THREONINE-PROTEIN KINASE"/>
    <property type="match status" value="1"/>
</dbReference>
<keyword evidence="4" id="KW-0723">Serine/threonine-protein kinase</keyword>
<dbReference type="Gene3D" id="1.10.510.10">
    <property type="entry name" value="Transferase(Phosphotransferase) domain 1"/>
    <property type="match status" value="1"/>
</dbReference>
<name>A0ABR4N583_9FUNG</name>
<organism evidence="7 8">
    <name type="scientific">Polyrhizophydium stewartii</name>
    <dbReference type="NCBI Taxonomy" id="2732419"/>
    <lineage>
        <taxon>Eukaryota</taxon>
        <taxon>Fungi</taxon>
        <taxon>Fungi incertae sedis</taxon>
        <taxon>Chytridiomycota</taxon>
        <taxon>Chytridiomycota incertae sedis</taxon>
        <taxon>Chytridiomycetes</taxon>
        <taxon>Rhizophydiales</taxon>
        <taxon>Rhizophydiales incertae sedis</taxon>
        <taxon>Polyrhizophydium</taxon>
    </lineage>
</organism>
<dbReference type="PROSITE" id="PS00107">
    <property type="entry name" value="PROTEIN_KINASE_ATP"/>
    <property type="match status" value="1"/>
</dbReference>
<feature type="domain" description="Protein kinase" evidence="6">
    <location>
        <begin position="8"/>
        <end position="277"/>
    </location>
</feature>
<dbReference type="InterPro" id="IPR011009">
    <property type="entry name" value="Kinase-like_dom_sf"/>
</dbReference>
<dbReference type="InterPro" id="IPR008271">
    <property type="entry name" value="Ser/Thr_kinase_AS"/>
</dbReference>
<dbReference type="SMART" id="SM00220">
    <property type="entry name" value="S_TKc"/>
    <property type="match status" value="1"/>
</dbReference>
<feature type="compositionally biased region" description="Low complexity" evidence="5">
    <location>
        <begin position="333"/>
        <end position="342"/>
    </location>
</feature>
<gene>
    <name evidence="7" type="ORF">HK105_205847</name>
</gene>
<dbReference type="PROSITE" id="PS50011">
    <property type="entry name" value="PROTEIN_KINASE_DOM"/>
    <property type="match status" value="1"/>
</dbReference>
<evidence type="ECO:0000313" key="8">
    <source>
        <dbReference type="Proteomes" id="UP001527925"/>
    </source>
</evidence>
<evidence type="ECO:0000256" key="2">
    <source>
        <dbReference type="ARBA" id="ARBA00022840"/>
    </source>
</evidence>